<feature type="binding site" evidence="10">
    <location>
        <position position="214"/>
    </location>
    <ligand>
        <name>a divalent metal cation</name>
        <dbReference type="ChEBI" id="CHEBI:60240"/>
    </ligand>
</feature>
<keyword evidence="8 10" id="KW-0479">Metal-binding</keyword>
<comment type="cofactor">
    <cofactor evidence="2">
        <name>Mn(2+)</name>
        <dbReference type="ChEBI" id="CHEBI:29035"/>
    </cofactor>
</comment>
<evidence type="ECO:0000256" key="9">
    <source>
        <dbReference type="ARBA" id="ARBA00023235"/>
    </source>
</evidence>
<dbReference type="PROSITE" id="PS01086">
    <property type="entry name" value="RIBUL_P_3_EPIMER_2"/>
    <property type="match status" value="1"/>
</dbReference>
<feature type="binding site" evidence="10">
    <location>
        <position position="247"/>
    </location>
    <ligand>
        <name>a divalent metal cation</name>
        <dbReference type="ChEBI" id="CHEBI:60240"/>
    </ligand>
</feature>
<comment type="cofactor">
    <cofactor evidence="4">
        <name>Zn(2+)</name>
        <dbReference type="ChEBI" id="CHEBI:29105"/>
    </cofactor>
</comment>
<comment type="cofactor">
    <cofactor evidence="3">
        <name>Co(2+)</name>
        <dbReference type="ChEBI" id="CHEBI:48828"/>
    </cofactor>
</comment>
<evidence type="ECO:0000256" key="6">
    <source>
        <dbReference type="ARBA" id="ARBA00009541"/>
    </source>
</evidence>
<feature type="binding site" evidence="10">
    <location>
        <begin position="323"/>
        <end position="326"/>
    </location>
    <ligand>
        <name>substrate</name>
    </ligand>
</feature>
<comment type="function">
    <text evidence="10">Catalyzes the reversible epimerization of D-ribulose 5-phosphate to D-xylulose 5-phosphate.</text>
</comment>
<dbReference type="PANTHER" id="PTHR11749">
    <property type="entry name" value="RIBULOSE-5-PHOSPHATE-3-EPIMERASE"/>
    <property type="match status" value="1"/>
</dbReference>
<dbReference type="CDD" id="cd00429">
    <property type="entry name" value="RPE"/>
    <property type="match status" value="1"/>
</dbReference>
<evidence type="ECO:0000256" key="10">
    <source>
        <dbReference type="HAMAP-Rule" id="MF_02227"/>
    </source>
</evidence>
<dbReference type="PROSITE" id="PS01085">
    <property type="entry name" value="RIBUL_P_3_EPIMER_1"/>
    <property type="match status" value="1"/>
</dbReference>
<sequence>MADDAVVDPVEDWLWASSSALMVCGDICEQPLLEPVLVAVEAWVLLLPDRSNGLEAACVKPVVVVDDDFDDVSDLRISIAADAAVKAGNMAELRQCRIARLSFCGVAQQGPCHGEKPNRTGLFSVSKVPPGRQLVPACGRFFRPQESFAAALPWALLHVTRSYSSPLQELRETHMSQPFASRPLVIAPSILAADFAKLGEEVRAVDAAGADWIHLDVMDGHFVPNISYGPDVIKAMRPHTKKIFDAHLMISPCDPYLEAFAKAGCDHITVHAEAGPHLHRSLQAIRALGKKAGVSLNPGTPASAIEYVIDLIDLVLVMSVNPGFGGQTFIKSALGKVSDIRAMTAGRPIDIEVDGGVGPDVSGQLAAAGANAFVAGSAVFKGGTVESYKANISAIRNAAELARGEAI</sequence>
<evidence type="ECO:0000313" key="11">
    <source>
        <dbReference type="EMBL" id="SDJ83175.1"/>
    </source>
</evidence>
<feature type="binding site" evidence="10">
    <location>
        <position position="189"/>
    </location>
    <ligand>
        <name>substrate</name>
    </ligand>
</feature>
<dbReference type="InterPro" id="IPR000056">
    <property type="entry name" value="Ribul_P_3_epim-like"/>
</dbReference>
<feature type="binding site" evidence="10">
    <location>
        <position position="216"/>
    </location>
    <ligand>
        <name>a divalent metal cation</name>
        <dbReference type="ChEBI" id="CHEBI:60240"/>
    </ligand>
</feature>
<dbReference type="SUPFAM" id="SSF51366">
    <property type="entry name" value="Ribulose-phoshate binding barrel"/>
    <property type="match status" value="1"/>
</dbReference>
<dbReference type="InterPro" id="IPR026019">
    <property type="entry name" value="Ribul_P_3_epim"/>
</dbReference>
<comment type="cofactor">
    <cofactor evidence="10">
        <name>a divalent metal cation</name>
        <dbReference type="ChEBI" id="CHEBI:60240"/>
    </cofactor>
    <text evidence="10">Binds 1 divalent metal cation per subunit.</text>
</comment>
<proteinExistence type="inferred from homology"/>
<keyword evidence="9 10" id="KW-0413">Isomerase</keyword>
<feature type="binding site" evidence="10">
    <location>
        <begin position="376"/>
        <end position="377"/>
    </location>
    <ligand>
        <name>substrate</name>
    </ligand>
</feature>
<comment type="similarity">
    <text evidence="6 10">Belongs to the ribulose-phosphate 3-epimerase family.</text>
</comment>
<dbReference type="NCBIfam" id="NF004076">
    <property type="entry name" value="PRK05581.1-4"/>
    <property type="match status" value="1"/>
</dbReference>
<comment type="pathway">
    <text evidence="10">Carbohydrate degradation.</text>
</comment>
<accession>A0ABY0QB69</accession>
<dbReference type="EMBL" id="LT629693">
    <property type="protein sequence ID" value="SDJ83175.1"/>
    <property type="molecule type" value="Genomic_DNA"/>
</dbReference>
<evidence type="ECO:0000256" key="7">
    <source>
        <dbReference type="ARBA" id="ARBA00013188"/>
    </source>
</evidence>
<comment type="cofactor">
    <cofactor evidence="5">
        <name>Fe(2+)</name>
        <dbReference type="ChEBI" id="CHEBI:29033"/>
    </cofactor>
</comment>
<gene>
    <name evidence="10" type="primary">rpe</name>
    <name evidence="11" type="ORF">SAMN05444163_6545</name>
</gene>
<dbReference type="InterPro" id="IPR011060">
    <property type="entry name" value="RibuloseP-bd_barrel"/>
</dbReference>
<feature type="binding site" evidence="10">
    <location>
        <begin position="354"/>
        <end position="356"/>
    </location>
    <ligand>
        <name>substrate</name>
    </ligand>
</feature>
<feature type="active site" description="Proton donor" evidence="10">
    <location>
        <position position="354"/>
    </location>
</feature>
<dbReference type="Gene3D" id="3.20.20.70">
    <property type="entry name" value="Aldolase class I"/>
    <property type="match status" value="1"/>
</dbReference>
<evidence type="ECO:0000256" key="1">
    <source>
        <dbReference type="ARBA" id="ARBA00001782"/>
    </source>
</evidence>
<keyword evidence="10" id="KW-0119">Carbohydrate metabolism</keyword>
<dbReference type="EC" id="5.1.3.1" evidence="7 10"/>
<feature type="active site" description="Proton acceptor" evidence="10">
    <location>
        <position position="216"/>
    </location>
</feature>
<feature type="binding site" evidence="10">
    <location>
        <position position="247"/>
    </location>
    <ligand>
        <name>substrate</name>
    </ligand>
</feature>
<reference evidence="11 12" key="1">
    <citation type="submission" date="2016-10" db="EMBL/GenBank/DDBJ databases">
        <authorList>
            <person name="Varghese N."/>
            <person name="Submissions S."/>
        </authorList>
    </citation>
    <scope>NUCLEOTIDE SEQUENCE [LARGE SCALE GENOMIC DNA]</scope>
    <source>
        <strain evidence="11 12">GAS524</strain>
    </source>
</reference>
<comment type="catalytic activity">
    <reaction evidence="1 10">
        <text>D-ribulose 5-phosphate = D-xylulose 5-phosphate</text>
        <dbReference type="Rhea" id="RHEA:13677"/>
        <dbReference type="ChEBI" id="CHEBI:57737"/>
        <dbReference type="ChEBI" id="CHEBI:58121"/>
        <dbReference type="EC" id="5.1.3.1"/>
    </reaction>
</comment>
<evidence type="ECO:0000313" key="12">
    <source>
        <dbReference type="Proteomes" id="UP000198803"/>
    </source>
</evidence>
<feature type="binding site" evidence="10">
    <location>
        <position position="354"/>
    </location>
    <ligand>
        <name>a divalent metal cation</name>
        <dbReference type="ChEBI" id="CHEBI:60240"/>
    </ligand>
</feature>
<protein>
    <recommendedName>
        <fullName evidence="7 10">Ribulose-phosphate 3-epimerase</fullName>
        <ecNumber evidence="7 10">5.1.3.1</ecNumber>
    </recommendedName>
</protein>
<name>A0ABY0QB69_9BRAD</name>
<dbReference type="HAMAP" id="MF_02227">
    <property type="entry name" value="RPE"/>
    <property type="match status" value="1"/>
</dbReference>
<dbReference type="Proteomes" id="UP000198803">
    <property type="component" value="Chromosome I"/>
</dbReference>
<keyword evidence="12" id="KW-1185">Reference proteome</keyword>
<dbReference type="Pfam" id="PF00834">
    <property type="entry name" value="Ribul_P_3_epim"/>
    <property type="match status" value="1"/>
</dbReference>
<dbReference type="InterPro" id="IPR013785">
    <property type="entry name" value="Aldolase_TIM"/>
</dbReference>
<organism evidence="11 12">
    <name type="scientific">Bradyrhizobium ottawaense</name>
    <dbReference type="NCBI Taxonomy" id="931866"/>
    <lineage>
        <taxon>Bacteria</taxon>
        <taxon>Pseudomonadati</taxon>
        <taxon>Pseudomonadota</taxon>
        <taxon>Alphaproteobacteria</taxon>
        <taxon>Hyphomicrobiales</taxon>
        <taxon>Nitrobacteraceae</taxon>
        <taxon>Bradyrhizobium</taxon>
    </lineage>
</organism>
<evidence type="ECO:0000256" key="2">
    <source>
        <dbReference type="ARBA" id="ARBA00001936"/>
    </source>
</evidence>
<dbReference type="NCBIfam" id="TIGR01163">
    <property type="entry name" value="rpe"/>
    <property type="match status" value="1"/>
</dbReference>
<evidence type="ECO:0000256" key="5">
    <source>
        <dbReference type="ARBA" id="ARBA00001954"/>
    </source>
</evidence>
<evidence type="ECO:0000256" key="3">
    <source>
        <dbReference type="ARBA" id="ARBA00001941"/>
    </source>
</evidence>
<evidence type="ECO:0000256" key="8">
    <source>
        <dbReference type="ARBA" id="ARBA00022723"/>
    </source>
</evidence>
<evidence type="ECO:0000256" key="4">
    <source>
        <dbReference type="ARBA" id="ARBA00001947"/>
    </source>
</evidence>